<comment type="subcellular location">
    <subcellularLocation>
        <location evidence="1 8">Cell membrane</location>
        <topology evidence="1 8">Multi-pass membrane protein</topology>
    </subcellularLocation>
</comment>
<feature type="domain" description="ABC transmembrane type-1" evidence="9">
    <location>
        <begin position="109"/>
        <end position="313"/>
    </location>
</feature>
<reference evidence="10 11" key="1">
    <citation type="journal article" date="2020" name="Front. Plant Sci.">
        <title>Isolation of Rhizosphere Bacteria That Improve Quality and Water Stress Tolerance in Greenhouse Ornamentals.</title>
        <authorList>
            <person name="Nordstedt N.P."/>
            <person name="Jones M.L."/>
        </authorList>
    </citation>
    <scope>NUCLEOTIDE SEQUENCE [LARGE SCALE GENOMIC DNA]</scope>
    <source>
        <strain evidence="10 11">C6C2</strain>
    </source>
</reference>
<gene>
    <name evidence="10" type="ORF">HNO84_10970</name>
</gene>
<dbReference type="Gene3D" id="1.10.3720.10">
    <property type="entry name" value="MetI-like"/>
    <property type="match status" value="1"/>
</dbReference>
<dbReference type="PROSITE" id="PS50928">
    <property type="entry name" value="ABC_TM1"/>
    <property type="match status" value="1"/>
</dbReference>
<evidence type="ECO:0000313" key="10">
    <source>
        <dbReference type="EMBL" id="NUU02121.1"/>
    </source>
</evidence>
<feature type="transmembrane region" description="Helical" evidence="8">
    <location>
        <begin position="113"/>
        <end position="134"/>
    </location>
</feature>
<evidence type="ECO:0000256" key="5">
    <source>
        <dbReference type="ARBA" id="ARBA00022692"/>
    </source>
</evidence>
<dbReference type="PANTHER" id="PTHR42929">
    <property type="entry name" value="INNER MEMBRANE ABC TRANSPORTER PERMEASE PROTEIN YDCU-RELATED-RELATED"/>
    <property type="match status" value="1"/>
</dbReference>
<dbReference type="CDD" id="cd06261">
    <property type="entry name" value="TM_PBP2"/>
    <property type="match status" value="1"/>
</dbReference>
<feature type="transmembrane region" description="Helical" evidence="8">
    <location>
        <begin position="146"/>
        <end position="168"/>
    </location>
</feature>
<organism evidence="10 11">
    <name type="scientific">Herbaspirillum robiniae</name>
    <dbReference type="NCBI Taxonomy" id="2014887"/>
    <lineage>
        <taxon>Bacteria</taxon>
        <taxon>Pseudomonadati</taxon>
        <taxon>Pseudomonadota</taxon>
        <taxon>Betaproteobacteria</taxon>
        <taxon>Burkholderiales</taxon>
        <taxon>Oxalobacteraceae</taxon>
        <taxon>Herbaspirillum</taxon>
    </lineage>
</organism>
<feature type="transmembrane region" description="Helical" evidence="8">
    <location>
        <begin position="290"/>
        <end position="313"/>
    </location>
</feature>
<sequence length="326" mass="34851">MERPQPAAGVGLAQCRPRGDAVSAAGASQAATPALSSAASAASASARGLPWLMSAPAILLCAVMLLVPLLLTVILSFNVYDADAGPQAGTFTLEHYRAVVSDPWYYAIFWRTFWISGLVTLICIVVGAPEAYILNRMKKPWRSIMLLVVLAPLMISVVVRAFGWSMLLGPEGLVNGVLGAFGIGPLKMLYTETAIVIALVHVMLPFMVIPVWTSLQKIDPGVVNAALSLGASPFTAVRRIVLPQIMPGILSGSLIVFGLSASSFAIPGLLGGRRLKMMATLIYDEYLHELNWPLGAAIALLLLGANLVIMLGWNRMIERRYKKALG</sequence>
<dbReference type="EMBL" id="JABFMT010000009">
    <property type="protein sequence ID" value="NUU02121.1"/>
    <property type="molecule type" value="Genomic_DNA"/>
</dbReference>
<evidence type="ECO:0000256" key="8">
    <source>
        <dbReference type="RuleBase" id="RU363032"/>
    </source>
</evidence>
<name>A0ABX2LVH4_9BURK</name>
<comment type="caution">
    <text evidence="10">The sequence shown here is derived from an EMBL/GenBank/DDBJ whole genome shotgun (WGS) entry which is preliminary data.</text>
</comment>
<keyword evidence="6 8" id="KW-1133">Transmembrane helix</keyword>
<accession>A0ABX2LVH4</accession>
<feature type="transmembrane region" description="Helical" evidence="8">
    <location>
        <begin position="57"/>
        <end position="77"/>
    </location>
</feature>
<evidence type="ECO:0000259" key="9">
    <source>
        <dbReference type="PROSITE" id="PS50928"/>
    </source>
</evidence>
<keyword evidence="3 8" id="KW-0813">Transport</keyword>
<dbReference type="PANTHER" id="PTHR42929:SF5">
    <property type="entry name" value="ABC TRANSPORTER PERMEASE PROTEIN"/>
    <property type="match status" value="1"/>
</dbReference>
<keyword evidence="11" id="KW-1185">Reference proteome</keyword>
<evidence type="ECO:0000256" key="4">
    <source>
        <dbReference type="ARBA" id="ARBA00022475"/>
    </source>
</evidence>
<evidence type="ECO:0000256" key="3">
    <source>
        <dbReference type="ARBA" id="ARBA00022448"/>
    </source>
</evidence>
<feature type="transmembrane region" description="Helical" evidence="8">
    <location>
        <begin position="188"/>
        <end position="209"/>
    </location>
</feature>
<comment type="similarity">
    <text evidence="2">Belongs to the binding-protein-dependent transport system permease family. CysTW subfamily.</text>
</comment>
<evidence type="ECO:0000256" key="6">
    <source>
        <dbReference type="ARBA" id="ARBA00022989"/>
    </source>
</evidence>
<evidence type="ECO:0000256" key="7">
    <source>
        <dbReference type="ARBA" id="ARBA00023136"/>
    </source>
</evidence>
<keyword evidence="5 8" id="KW-0812">Transmembrane</keyword>
<proteinExistence type="inferred from homology"/>
<keyword evidence="4" id="KW-1003">Cell membrane</keyword>
<dbReference type="Proteomes" id="UP000536746">
    <property type="component" value="Unassembled WGS sequence"/>
</dbReference>
<dbReference type="Pfam" id="PF00528">
    <property type="entry name" value="BPD_transp_1"/>
    <property type="match status" value="1"/>
</dbReference>
<evidence type="ECO:0000256" key="1">
    <source>
        <dbReference type="ARBA" id="ARBA00004651"/>
    </source>
</evidence>
<dbReference type="InterPro" id="IPR000515">
    <property type="entry name" value="MetI-like"/>
</dbReference>
<keyword evidence="7 8" id="KW-0472">Membrane</keyword>
<protein>
    <submittedName>
        <fullName evidence="10">ABC transporter permease</fullName>
    </submittedName>
</protein>
<evidence type="ECO:0000256" key="2">
    <source>
        <dbReference type="ARBA" id="ARBA00007069"/>
    </source>
</evidence>
<dbReference type="SUPFAM" id="SSF161098">
    <property type="entry name" value="MetI-like"/>
    <property type="match status" value="1"/>
</dbReference>
<dbReference type="InterPro" id="IPR035906">
    <property type="entry name" value="MetI-like_sf"/>
</dbReference>
<evidence type="ECO:0000313" key="11">
    <source>
        <dbReference type="Proteomes" id="UP000536746"/>
    </source>
</evidence>
<feature type="transmembrane region" description="Helical" evidence="8">
    <location>
        <begin position="248"/>
        <end position="270"/>
    </location>
</feature>